<dbReference type="InterPro" id="IPR013320">
    <property type="entry name" value="ConA-like_dom_sf"/>
</dbReference>
<dbReference type="Pfam" id="PF10607">
    <property type="entry name" value="CTLH"/>
    <property type="match status" value="1"/>
</dbReference>
<feature type="compositionally biased region" description="Low complexity" evidence="2">
    <location>
        <begin position="1"/>
        <end position="22"/>
    </location>
</feature>
<feature type="region of interest" description="Disordered" evidence="2">
    <location>
        <begin position="1"/>
        <end position="60"/>
    </location>
</feature>
<dbReference type="Gene3D" id="2.60.120.920">
    <property type="match status" value="1"/>
</dbReference>
<dbReference type="InterPro" id="IPR035782">
    <property type="entry name" value="SPRY_RanBP9/10"/>
</dbReference>
<feature type="domain" description="CTLH" evidence="4">
    <location>
        <begin position="480"/>
        <end position="537"/>
    </location>
</feature>
<dbReference type="PANTHER" id="PTHR12864">
    <property type="entry name" value="RAN BINDING PROTEIN 9-RELATED"/>
    <property type="match status" value="1"/>
</dbReference>
<dbReference type="PROSITE" id="PS50188">
    <property type="entry name" value="B302_SPRY"/>
    <property type="match status" value="1"/>
</dbReference>
<sequence>MDPYGSSAISDSDSSGRGSSHSQPGPIVASAFTSTSSTYASEYSTRPAPSAFSNGRPPTSQTVQLVEGFCPYLGTNFPAAGTAAAAPCGKSDEMEEAARAVASDNGWRGAGGTLPSFSRGFDMFMSSRDAGQGSSPADDGFFVPSYLSTSTYARKLTKAHEAKLQARAELKLQSSAVGTASNGAGFSHRPPMPVGSHRGLSHSVVERPPPLEEDGALPLLPAQWNKDDMWGGIEIHPGGRSVEYIGSRSLHDRDQEASAVRADHYMPPQCGLYYFEVSIVYGKRDDTTIAVGFSTKNSSLSRPIGWEPECVGYHGDDGRCFTGQHTGQMYGPEFNTGDVIGCGVNFLDHTVFFTRNGVNLGTAFHDVTRGKLYPAVSLKKPRERVTVNFGQSPFVFDIDIMMNEQKRKMRTYIQNTDVSRLEPGLAETDLIQALVLQFLQHDGYVETARAFAEDIREQKEALNLDPNVTVDGINIKDDEDANNRQRIRRAILDGEIDRALKLTNAYYPQVFRDNEEVHFHLRCRKFIELVRMAAQLRVDENPKRSNGDLSSAEDISQEMDVDGHSGVDSIGWNEKMDTEIVEEPHSEMMMKLEQEMLEYGQTLGAEYTSEARPEFSKALAEIWALVAYANPLKEPKVSHLLDRKGRVAVAEELNSAILASLGKSSHASLEKLYAQTCVLLEDIGRDGGPGAFVAVEDVVEAAWDSAAAAS</sequence>
<evidence type="ECO:0000256" key="2">
    <source>
        <dbReference type="SAM" id="MobiDB-lite"/>
    </source>
</evidence>
<dbReference type="Pfam" id="PF00622">
    <property type="entry name" value="SPRY"/>
    <property type="match status" value="1"/>
</dbReference>
<evidence type="ECO:0008006" key="7">
    <source>
        <dbReference type="Google" id="ProtNLM"/>
    </source>
</evidence>
<dbReference type="Proteomes" id="UP000748025">
    <property type="component" value="Unassembled WGS sequence"/>
</dbReference>
<comment type="caution">
    <text evidence="5">The sequence shown here is derived from an EMBL/GenBank/DDBJ whole genome shotgun (WGS) entry which is preliminary data.</text>
</comment>
<dbReference type="InterPro" id="IPR024964">
    <property type="entry name" value="CTLH/CRA"/>
</dbReference>
<comment type="function">
    <text evidence="1">Involved in the proteasome-dependent degradation of fructose-1,6-bisphosphatase.</text>
</comment>
<dbReference type="SMART" id="SM00668">
    <property type="entry name" value="CTLH"/>
    <property type="match status" value="1"/>
</dbReference>
<dbReference type="CDD" id="cd12909">
    <property type="entry name" value="SPRY_RanBP9_10"/>
    <property type="match status" value="1"/>
</dbReference>
<dbReference type="InterPro" id="IPR001870">
    <property type="entry name" value="B30.2/SPRY"/>
</dbReference>
<dbReference type="SMART" id="SM00757">
    <property type="entry name" value="CRA"/>
    <property type="match status" value="1"/>
</dbReference>
<proteinExistence type="predicted"/>
<dbReference type="PROSITE" id="PS50897">
    <property type="entry name" value="CTLH"/>
    <property type="match status" value="1"/>
</dbReference>
<dbReference type="OrthoDB" id="25503at2759"/>
<organism evidence="5 6">
    <name type="scientific">Claviceps pusilla</name>
    <dbReference type="NCBI Taxonomy" id="123648"/>
    <lineage>
        <taxon>Eukaryota</taxon>
        <taxon>Fungi</taxon>
        <taxon>Dikarya</taxon>
        <taxon>Ascomycota</taxon>
        <taxon>Pezizomycotina</taxon>
        <taxon>Sordariomycetes</taxon>
        <taxon>Hypocreomycetidae</taxon>
        <taxon>Hypocreales</taxon>
        <taxon>Clavicipitaceae</taxon>
        <taxon>Claviceps</taxon>
    </lineage>
</organism>
<evidence type="ECO:0000313" key="5">
    <source>
        <dbReference type="EMBL" id="KAG6014265.1"/>
    </source>
</evidence>
<accession>A0A9P7NDX3</accession>
<keyword evidence="6" id="KW-1185">Reference proteome</keyword>
<dbReference type="InterPro" id="IPR006595">
    <property type="entry name" value="CTLH_C"/>
</dbReference>
<dbReference type="SMART" id="SM00449">
    <property type="entry name" value="SPRY"/>
    <property type="match status" value="1"/>
</dbReference>
<evidence type="ECO:0000259" key="4">
    <source>
        <dbReference type="PROSITE" id="PS50897"/>
    </source>
</evidence>
<dbReference type="EMBL" id="SRPW01000476">
    <property type="protein sequence ID" value="KAG6014265.1"/>
    <property type="molecule type" value="Genomic_DNA"/>
</dbReference>
<dbReference type="InterPro" id="IPR003877">
    <property type="entry name" value="SPRY_dom"/>
</dbReference>
<dbReference type="InterPro" id="IPR006594">
    <property type="entry name" value="LisH"/>
</dbReference>
<dbReference type="InterPro" id="IPR013144">
    <property type="entry name" value="CRA_dom"/>
</dbReference>
<feature type="domain" description="B30.2/SPRY" evidence="3">
    <location>
        <begin position="202"/>
        <end position="394"/>
    </location>
</feature>
<dbReference type="PROSITE" id="PS50896">
    <property type="entry name" value="LISH"/>
    <property type="match status" value="1"/>
</dbReference>
<protein>
    <recommendedName>
        <fullName evidence="7">Protein SSH4</fullName>
    </recommendedName>
</protein>
<feature type="region of interest" description="Disordered" evidence="2">
    <location>
        <begin position="541"/>
        <end position="568"/>
    </location>
</feature>
<feature type="compositionally biased region" description="Low complexity" evidence="2">
    <location>
        <begin position="29"/>
        <end position="45"/>
    </location>
</feature>
<dbReference type="InterPro" id="IPR043136">
    <property type="entry name" value="B30.2/SPRY_sf"/>
</dbReference>
<name>A0A9P7NDX3_9HYPO</name>
<evidence type="ECO:0000313" key="6">
    <source>
        <dbReference type="Proteomes" id="UP000748025"/>
    </source>
</evidence>
<dbReference type="InterPro" id="IPR050618">
    <property type="entry name" value="Ubq-SigPath_Reg"/>
</dbReference>
<dbReference type="SMART" id="SM00667">
    <property type="entry name" value="LisH"/>
    <property type="match status" value="1"/>
</dbReference>
<dbReference type="SUPFAM" id="SSF49899">
    <property type="entry name" value="Concanavalin A-like lectins/glucanases"/>
    <property type="match status" value="1"/>
</dbReference>
<evidence type="ECO:0000259" key="3">
    <source>
        <dbReference type="PROSITE" id="PS50188"/>
    </source>
</evidence>
<dbReference type="AlphaFoldDB" id="A0A9P7NDX3"/>
<reference evidence="5" key="1">
    <citation type="journal article" date="2020" name="bioRxiv">
        <title>Whole genome comparisons of ergot fungi reveals the divergence and evolution of species within the genus Claviceps are the result of varying mechanisms driving genome evolution and host range expansion.</title>
        <authorList>
            <person name="Wyka S.A."/>
            <person name="Mondo S.J."/>
            <person name="Liu M."/>
            <person name="Dettman J."/>
            <person name="Nalam V."/>
            <person name="Broders K.D."/>
        </authorList>
    </citation>
    <scope>NUCLEOTIDE SEQUENCE</scope>
    <source>
        <strain evidence="5">CCC 602</strain>
    </source>
</reference>
<feature type="compositionally biased region" description="Polar residues" evidence="2">
    <location>
        <begin position="51"/>
        <end position="60"/>
    </location>
</feature>
<gene>
    <name evidence="5" type="ORF">E4U43_006742</name>
</gene>
<evidence type="ECO:0000256" key="1">
    <source>
        <dbReference type="ARBA" id="ARBA00002343"/>
    </source>
</evidence>